<comment type="caution">
    <text evidence="2">The sequence shown here is derived from an EMBL/GenBank/DDBJ whole genome shotgun (WGS) entry which is preliminary data.</text>
</comment>
<feature type="domain" description="R13L1/DRL21-like LRR repeat region" evidence="1">
    <location>
        <begin position="31"/>
        <end position="145"/>
    </location>
</feature>
<dbReference type="OrthoDB" id="695275at2759"/>
<accession>A0A811QTR3</accession>
<dbReference type="InterPro" id="IPR056789">
    <property type="entry name" value="LRR_R13L1-DRL21"/>
</dbReference>
<dbReference type="EMBL" id="CAJGYO010000011">
    <property type="protein sequence ID" value="CAD6259509.1"/>
    <property type="molecule type" value="Genomic_DNA"/>
</dbReference>
<dbReference type="SUPFAM" id="SSF52058">
    <property type="entry name" value="L domain-like"/>
    <property type="match status" value="1"/>
</dbReference>
<dbReference type="PANTHER" id="PTHR47186">
    <property type="entry name" value="LEUCINE-RICH REPEAT-CONTAINING PROTEIN 57"/>
    <property type="match status" value="1"/>
</dbReference>
<keyword evidence="3" id="KW-1185">Reference proteome</keyword>
<proteinExistence type="predicted"/>
<organism evidence="2 3">
    <name type="scientific">Miscanthus lutarioriparius</name>
    <dbReference type="NCBI Taxonomy" id="422564"/>
    <lineage>
        <taxon>Eukaryota</taxon>
        <taxon>Viridiplantae</taxon>
        <taxon>Streptophyta</taxon>
        <taxon>Embryophyta</taxon>
        <taxon>Tracheophyta</taxon>
        <taxon>Spermatophyta</taxon>
        <taxon>Magnoliopsida</taxon>
        <taxon>Liliopsida</taxon>
        <taxon>Poales</taxon>
        <taxon>Poaceae</taxon>
        <taxon>PACMAD clade</taxon>
        <taxon>Panicoideae</taxon>
        <taxon>Andropogonodae</taxon>
        <taxon>Andropogoneae</taxon>
        <taxon>Saccharinae</taxon>
        <taxon>Miscanthus</taxon>
    </lineage>
</organism>
<reference evidence="2" key="1">
    <citation type="submission" date="2020-10" db="EMBL/GenBank/DDBJ databases">
        <authorList>
            <person name="Han B."/>
            <person name="Lu T."/>
            <person name="Zhao Q."/>
            <person name="Huang X."/>
            <person name="Zhao Y."/>
        </authorList>
    </citation>
    <scope>NUCLEOTIDE SEQUENCE</scope>
</reference>
<dbReference type="AlphaFoldDB" id="A0A811QTR3"/>
<sequence>MHPGIFEVGKLKSLQELKRFVVKNERYGFELAQLGELVELGGSLQISNLERVEEKEEAGEAKSQTKYLRKLIMDWDSNRSNRDSTKEDQVLEGLLPSSNLRELCISGHGGTDCPSWLGANISNRHLELLQLHDVSWENLPPLGELCLVDENGEECKSYAQGHSFKYLRRLELVKIPKFKRWVANYPPELSFHLEVLIIKGCQQLIELPFPHLTECDHMTWFPRLQELEIVDCPKLSSLPRIPWTRSVCSAKIDRPSRYMIPSNAFWLAEADGGIRYEIFRIHHLTIQQCGASGEQLTHLLSCVPWLHSLNMGECEKLTGIGVVEQQKETEAPAQPPSDSIGELEDTQIGMHQQQHQHDAGAEEEILGGTTTRATTAASATREFEHLQLPKSGALSRFTRRRTRNRWRWRRRRAPRSEFPPIIEDTELPQEIWTDDVAGVLAVPICTLLSSSLTRLYFSGDKEVERFEKEQEEALLHLTSLKEIRFWFCDQLQCLPAGLQGLPNLKRLNIWDCAAIQSLPKDGLPSSLQEFVIDNCPAIRSLPKDFLPSSLQELMISNCPSIKSLPKDCVPSSLQKIVIKGCPAIRSLPKVNDLPTSLQELNVRDSQNKKLRRQCRKLIGIIPVVYA</sequence>
<gene>
    <name evidence="2" type="ORF">NCGR_LOCUS42946</name>
</gene>
<evidence type="ECO:0000259" key="1">
    <source>
        <dbReference type="Pfam" id="PF25019"/>
    </source>
</evidence>
<dbReference type="PANTHER" id="PTHR47186:SF36">
    <property type="entry name" value="NB-ARC DOMAIN-CONTAINING PROTEIN"/>
    <property type="match status" value="1"/>
</dbReference>
<protein>
    <recommendedName>
        <fullName evidence="1">R13L1/DRL21-like LRR repeat region domain-containing protein</fullName>
    </recommendedName>
</protein>
<name>A0A811QTR3_9POAL</name>
<dbReference type="Proteomes" id="UP000604825">
    <property type="component" value="Unassembled WGS sequence"/>
</dbReference>
<evidence type="ECO:0000313" key="2">
    <source>
        <dbReference type="EMBL" id="CAD6259509.1"/>
    </source>
</evidence>
<dbReference type="InterPro" id="IPR032675">
    <property type="entry name" value="LRR_dom_sf"/>
</dbReference>
<dbReference type="Pfam" id="PF25019">
    <property type="entry name" value="LRR_R13L1-DRL21"/>
    <property type="match status" value="1"/>
</dbReference>
<dbReference type="Gene3D" id="3.80.10.10">
    <property type="entry name" value="Ribonuclease Inhibitor"/>
    <property type="match status" value="2"/>
</dbReference>
<evidence type="ECO:0000313" key="3">
    <source>
        <dbReference type="Proteomes" id="UP000604825"/>
    </source>
</evidence>